<feature type="non-terminal residue" evidence="1">
    <location>
        <position position="33"/>
    </location>
</feature>
<organism evidence="1">
    <name type="scientific">Indivirus ILV1</name>
    <dbReference type="NCBI Taxonomy" id="1977633"/>
    <lineage>
        <taxon>Viruses</taxon>
        <taxon>Varidnaviria</taxon>
        <taxon>Bamfordvirae</taxon>
        <taxon>Nucleocytoviricota</taxon>
        <taxon>Megaviricetes</taxon>
        <taxon>Imitervirales</taxon>
        <taxon>Mimiviridae</taxon>
        <taxon>Klosneuvirinae</taxon>
        <taxon>Indivirus</taxon>
    </lineage>
</organism>
<gene>
    <name evidence="1" type="ORF">Indivirus_18_5</name>
</gene>
<name>A0A1V0SEL5_9VIRU</name>
<reference evidence="1" key="1">
    <citation type="journal article" date="2017" name="Science">
        <title>Giant viruses with an expanded complement of translation system components.</title>
        <authorList>
            <person name="Schulz F."/>
            <person name="Yutin N."/>
            <person name="Ivanova N.N."/>
            <person name="Ortega D.R."/>
            <person name="Lee T.K."/>
            <person name="Vierheilig J."/>
            <person name="Daims H."/>
            <person name="Horn M."/>
            <person name="Wagner M."/>
            <person name="Jensen G.J."/>
            <person name="Kyrpides N.C."/>
            <person name="Koonin E.V."/>
            <person name="Woyke T."/>
        </authorList>
    </citation>
    <scope>NUCLEOTIDE SEQUENCE</scope>
    <source>
        <strain evidence="1">ILV1</strain>
    </source>
</reference>
<accession>A0A1V0SEL5</accession>
<dbReference type="EMBL" id="KY684102">
    <property type="protein sequence ID" value="ARF10121.1"/>
    <property type="molecule type" value="Genomic_DNA"/>
</dbReference>
<sequence length="33" mass="3729">MTDFVLLNNQYYGTATSTLIDEDISNYPTELGE</sequence>
<evidence type="ECO:0000313" key="1">
    <source>
        <dbReference type="EMBL" id="ARF10121.1"/>
    </source>
</evidence>
<protein>
    <submittedName>
        <fullName evidence="1">Uncharacterized protein</fullName>
    </submittedName>
</protein>
<proteinExistence type="predicted"/>